<keyword evidence="2" id="KW-0560">Oxidoreductase</keyword>
<dbReference type="GO" id="GO:0005829">
    <property type="term" value="C:cytosol"/>
    <property type="evidence" value="ECO:0007669"/>
    <property type="project" value="TreeGrafter"/>
</dbReference>
<dbReference type="OrthoDB" id="9798454at2"/>
<evidence type="ECO:0000259" key="3">
    <source>
        <dbReference type="Pfam" id="PF02525"/>
    </source>
</evidence>
<reference evidence="4 5" key="1">
    <citation type="submission" date="2019-04" db="EMBL/GenBank/DDBJ databases">
        <title>Azoarcus rhizosphaerae sp. nov. isolated from rhizosphere of Ficus religiosa.</title>
        <authorList>
            <person name="Lin S.-Y."/>
            <person name="Hameed A."/>
            <person name="Hsu Y.-H."/>
            <person name="Young C.-C."/>
        </authorList>
    </citation>
    <scope>NUCLEOTIDE SEQUENCE [LARGE SCALE GENOMIC DNA]</scope>
    <source>
        <strain evidence="4 5">CC-YHH848</strain>
    </source>
</reference>
<dbReference type="GO" id="GO:0003955">
    <property type="term" value="F:NAD(P)H dehydrogenase (quinone) activity"/>
    <property type="evidence" value="ECO:0007669"/>
    <property type="project" value="TreeGrafter"/>
</dbReference>
<dbReference type="InterPro" id="IPR051545">
    <property type="entry name" value="NAD(P)H_dehydrogenase_qn"/>
</dbReference>
<comment type="similarity">
    <text evidence="1">Belongs to the NAD(P)H dehydrogenase (quinone) family.</text>
</comment>
<dbReference type="InterPro" id="IPR003680">
    <property type="entry name" value="Flavodoxin_fold"/>
</dbReference>
<sequence>MGRHIAIIQGHPDPGGGRYCHALAAAYADGARSAGHRVDLVDVARLDFPLLRTKEDFEHGAAPPSVAVAQAAMAAADHLILVYPLWLGDMPALLKAFLEQSFRPGFAFGPQQPDGKREGGGLRGKSARIVVTMGMPAFAYRWLYGAHSVKSLSRNVLGFSGMRPVRVLLVGTVEARPAARQRWLVRMEGFGRRAQ</sequence>
<evidence type="ECO:0000313" key="4">
    <source>
        <dbReference type="EMBL" id="THF62556.1"/>
    </source>
</evidence>
<dbReference type="PANTHER" id="PTHR10204">
    <property type="entry name" value="NAD P H OXIDOREDUCTASE-RELATED"/>
    <property type="match status" value="1"/>
</dbReference>
<feature type="domain" description="Flavodoxin-like fold" evidence="3">
    <location>
        <begin position="4"/>
        <end position="180"/>
    </location>
</feature>
<name>A0A4S4AVI5_9RHOO</name>
<dbReference type="PANTHER" id="PTHR10204:SF34">
    <property type="entry name" value="NAD(P)H DEHYDROGENASE [QUINONE] 1 ISOFORM 1"/>
    <property type="match status" value="1"/>
</dbReference>
<organism evidence="4 5">
    <name type="scientific">Pseudothauera rhizosphaerae</name>
    <dbReference type="NCBI Taxonomy" id="2565932"/>
    <lineage>
        <taxon>Bacteria</taxon>
        <taxon>Pseudomonadati</taxon>
        <taxon>Pseudomonadota</taxon>
        <taxon>Betaproteobacteria</taxon>
        <taxon>Rhodocyclales</taxon>
        <taxon>Zoogloeaceae</taxon>
        <taxon>Pseudothauera</taxon>
    </lineage>
</organism>
<accession>A0A4S4AVI5</accession>
<dbReference type="InterPro" id="IPR029039">
    <property type="entry name" value="Flavoprotein-like_sf"/>
</dbReference>
<evidence type="ECO:0000256" key="1">
    <source>
        <dbReference type="ARBA" id="ARBA00006252"/>
    </source>
</evidence>
<dbReference type="EMBL" id="SSOD01000004">
    <property type="protein sequence ID" value="THF62556.1"/>
    <property type="molecule type" value="Genomic_DNA"/>
</dbReference>
<dbReference type="Pfam" id="PF02525">
    <property type="entry name" value="Flavodoxin_2"/>
    <property type="match status" value="1"/>
</dbReference>
<gene>
    <name evidence="4" type="ORF">E6O51_06200</name>
</gene>
<proteinExistence type="inferred from homology"/>
<dbReference type="RefSeq" id="WP_136384110.1">
    <property type="nucleotide sequence ID" value="NZ_SSOD01000004.1"/>
</dbReference>
<dbReference type="SUPFAM" id="SSF52218">
    <property type="entry name" value="Flavoproteins"/>
    <property type="match status" value="1"/>
</dbReference>
<dbReference type="Proteomes" id="UP000307956">
    <property type="component" value="Unassembled WGS sequence"/>
</dbReference>
<keyword evidence="5" id="KW-1185">Reference proteome</keyword>
<dbReference type="AlphaFoldDB" id="A0A4S4AVI5"/>
<protein>
    <submittedName>
        <fullName evidence="4">Flavodoxin family protein</fullName>
    </submittedName>
</protein>
<dbReference type="Gene3D" id="3.40.50.360">
    <property type="match status" value="1"/>
</dbReference>
<comment type="caution">
    <text evidence="4">The sequence shown here is derived from an EMBL/GenBank/DDBJ whole genome shotgun (WGS) entry which is preliminary data.</text>
</comment>
<evidence type="ECO:0000256" key="2">
    <source>
        <dbReference type="ARBA" id="ARBA00023002"/>
    </source>
</evidence>
<evidence type="ECO:0000313" key="5">
    <source>
        <dbReference type="Proteomes" id="UP000307956"/>
    </source>
</evidence>